<gene>
    <name evidence="2" type="ORF">ACF05T_31880</name>
</gene>
<comment type="caution">
    <text evidence="2">The sequence shown here is derived from an EMBL/GenBank/DDBJ whole genome shotgun (WGS) entry which is preliminary data.</text>
</comment>
<name>A0ABW6YL87_9ACTN</name>
<evidence type="ECO:0000313" key="2">
    <source>
        <dbReference type="EMBL" id="MFF8280628.1"/>
    </source>
</evidence>
<protein>
    <submittedName>
        <fullName evidence="2">Uncharacterized protein</fullName>
    </submittedName>
</protein>
<evidence type="ECO:0000313" key="3">
    <source>
        <dbReference type="Proteomes" id="UP001603013"/>
    </source>
</evidence>
<feature type="region of interest" description="Disordered" evidence="1">
    <location>
        <begin position="28"/>
        <end position="58"/>
    </location>
</feature>
<sequence>MTVGARPVCVSWHADDVARQEAAAVAARLQAQATAPPDPDDDHAQAPGKLRGLFRRGT</sequence>
<accession>A0ABW6YL87</accession>
<reference evidence="2 3" key="1">
    <citation type="submission" date="2024-10" db="EMBL/GenBank/DDBJ databases">
        <title>The Natural Products Discovery Center: Release of the First 8490 Sequenced Strains for Exploring Actinobacteria Biosynthetic Diversity.</title>
        <authorList>
            <person name="Kalkreuter E."/>
            <person name="Kautsar S.A."/>
            <person name="Yang D."/>
            <person name="Bader C.D."/>
            <person name="Teijaro C.N."/>
            <person name="Fluegel L."/>
            <person name="Davis C.M."/>
            <person name="Simpson J.R."/>
            <person name="Lauterbach L."/>
            <person name="Steele A.D."/>
            <person name="Gui C."/>
            <person name="Meng S."/>
            <person name="Li G."/>
            <person name="Viehrig K."/>
            <person name="Ye F."/>
            <person name="Su P."/>
            <person name="Kiefer A.F."/>
            <person name="Nichols A."/>
            <person name="Cepeda A.J."/>
            <person name="Yan W."/>
            <person name="Fan B."/>
            <person name="Jiang Y."/>
            <person name="Adhikari A."/>
            <person name="Zheng C.-J."/>
            <person name="Schuster L."/>
            <person name="Cowan T.M."/>
            <person name="Smanski M.J."/>
            <person name="Chevrette M.G."/>
            <person name="De Carvalho L.P.S."/>
            <person name="Shen B."/>
        </authorList>
    </citation>
    <scope>NUCLEOTIDE SEQUENCE [LARGE SCALE GENOMIC DNA]</scope>
    <source>
        <strain evidence="2 3">NPDC015755</strain>
    </source>
</reference>
<proteinExistence type="predicted"/>
<evidence type="ECO:0000256" key="1">
    <source>
        <dbReference type="SAM" id="MobiDB-lite"/>
    </source>
</evidence>
<dbReference type="Proteomes" id="UP001603013">
    <property type="component" value="Unassembled WGS sequence"/>
</dbReference>
<dbReference type="EMBL" id="JBIBSM010000024">
    <property type="protein sequence ID" value="MFF8280628.1"/>
    <property type="molecule type" value="Genomic_DNA"/>
</dbReference>
<organism evidence="2 3">
    <name type="scientific">Streptomyces lateritius</name>
    <dbReference type="NCBI Taxonomy" id="67313"/>
    <lineage>
        <taxon>Bacteria</taxon>
        <taxon>Bacillati</taxon>
        <taxon>Actinomycetota</taxon>
        <taxon>Actinomycetes</taxon>
        <taxon>Kitasatosporales</taxon>
        <taxon>Streptomycetaceae</taxon>
        <taxon>Streptomyces</taxon>
    </lineage>
</organism>
<keyword evidence="3" id="KW-1185">Reference proteome</keyword>
<dbReference type="RefSeq" id="WP_391937429.1">
    <property type="nucleotide sequence ID" value="NZ_JBIBSM010000024.1"/>
</dbReference>